<dbReference type="EC" id="3.1.1.103" evidence="2"/>
<gene>
    <name evidence="2" type="ORF">AAFH96_18490</name>
</gene>
<dbReference type="EMBL" id="JBCGDC010000050">
    <property type="protein sequence ID" value="MFB6395077.1"/>
    <property type="molecule type" value="Genomic_DNA"/>
</dbReference>
<keyword evidence="2" id="KW-0378">Hydrolase</keyword>
<sequence>MTRFVATVAAVVMVVGVAGCTGNQDVPGAQATTGGPAARCDPRLDGAFTAWARAGFSGSIAISTGGRFDCLAAYGSANDATHTPNTIDTVFSIGSVTKAFTAATIFDLVEEGRVALDDRVGRLLPELTGPVATVTVRQLLSHTSGLNGSHGSDHQALDRDAALASIAGLDLAFPSGSGHLYSNAGYTLLALVIERVSGATYREYTASRILRLPDGRGAGGFWDGTPAAPGPRAVGYLDDGTTGEPGDFAGPHWAMDGSGGLAMTAHDLAVWTHALFTGQVVAPESVEVISAPGHDLGAGRSETPGWVASDASVLGVPFLATAGGDDQIGHNAVVAWVPERQRVVAMASNKPGISAEDLLATVGPALLAGEPLPTPGPPAAGAGPAATVGKYRLDGGGSFDVTAAGNQVTVAATGVDAVTALFPPGGRVSSDDVRAHDERVLALLDGRTREGREERGSLEEDLGPISGVALAGTVFRDGELRTYVTLVAGSGAVTGWYAVNAEGGIEAAEVPAGPPTLKLVPAGGDRYRPDDPTGVGPEVTVEFRDGRMTVSGPAGTAVAELAG</sequence>
<dbReference type="Pfam" id="PF00144">
    <property type="entry name" value="Beta-lactamase"/>
    <property type="match status" value="1"/>
</dbReference>
<dbReference type="GO" id="GO:0016787">
    <property type="term" value="F:hydrolase activity"/>
    <property type="evidence" value="ECO:0007669"/>
    <property type="project" value="UniProtKB-KW"/>
</dbReference>
<name>A0ABV5CST4_9ACTN</name>
<keyword evidence="3" id="KW-1185">Reference proteome</keyword>
<dbReference type="SUPFAM" id="SSF56601">
    <property type="entry name" value="beta-lactamase/transpeptidase-like"/>
    <property type="match status" value="1"/>
</dbReference>
<protein>
    <submittedName>
        <fullName evidence="2">Serine hydrolase domain-containing protein</fullName>
        <ecNumber evidence="2">3.1.1.103</ecNumber>
    </submittedName>
</protein>
<comment type="caution">
    <text evidence="2">The sequence shown here is derived from an EMBL/GenBank/DDBJ whole genome shotgun (WGS) entry which is preliminary data.</text>
</comment>
<dbReference type="Proteomes" id="UP001582793">
    <property type="component" value="Unassembled WGS sequence"/>
</dbReference>
<dbReference type="InterPro" id="IPR001466">
    <property type="entry name" value="Beta-lactam-related"/>
</dbReference>
<evidence type="ECO:0000259" key="1">
    <source>
        <dbReference type="Pfam" id="PF00144"/>
    </source>
</evidence>
<feature type="domain" description="Beta-lactamase-related" evidence="1">
    <location>
        <begin position="58"/>
        <end position="353"/>
    </location>
</feature>
<dbReference type="Gene3D" id="3.40.710.10">
    <property type="entry name" value="DD-peptidase/beta-lactamase superfamily"/>
    <property type="match status" value="1"/>
</dbReference>
<evidence type="ECO:0000313" key="2">
    <source>
        <dbReference type="EMBL" id="MFB6395077.1"/>
    </source>
</evidence>
<dbReference type="PANTHER" id="PTHR46825">
    <property type="entry name" value="D-ALANYL-D-ALANINE-CARBOXYPEPTIDASE/ENDOPEPTIDASE AMPH"/>
    <property type="match status" value="1"/>
</dbReference>
<reference evidence="2 3" key="1">
    <citation type="submission" date="2024-04" db="EMBL/GenBank/DDBJ databases">
        <title>Polymorphospora sp. isolated from Baiyangdian Lake in Xiong'an New Area.</title>
        <authorList>
            <person name="Zhang X."/>
            <person name="Liu J."/>
        </authorList>
    </citation>
    <scope>NUCLEOTIDE SEQUENCE [LARGE SCALE GENOMIC DNA]</scope>
    <source>
        <strain evidence="2 3">2-325</strain>
    </source>
</reference>
<organism evidence="2 3">
    <name type="scientific">Polymorphospora lycopeni</name>
    <dbReference type="NCBI Taxonomy" id="3140240"/>
    <lineage>
        <taxon>Bacteria</taxon>
        <taxon>Bacillati</taxon>
        <taxon>Actinomycetota</taxon>
        <taxon>Actinomycetes</taxon>
        <taxon>Micromonosporales</taxon>
        <taxon>Micromonosporaceae</taxon>
        <taxon>Polymorphospora</taxon>
    </lineage>
</organism>
<evidence type="ECO:0000313" key="3">
    <source>
        <dbReference type="Proteomes" id="UP001582793"/>
    </source>
</evidence>
<dbReference type="PANTHER" id="PTHR46825:SF9">
    <property type="entry name" value="BETA-LACTAMASE-RELATED DOMAIN-CONTAINING PROTEIN"/>
    <property type="match status" value="1"/>
</dbReference>
<dbReference type="InterPro" id="IPR012338">
    <property type="entry name" value="Beta-lactam/transpept-like"/>
</dbReference>
<accession>A0ABV5CST4</accession>
<proteinExistence type="predicted"/>
<dbReference type="PROSITE" id="PS51257">
    <property type="entry name" value="PROKAR_LIPOPROTEIN"/>
    <property type="match status" value="1"/>
</dbReference>
<dbReference type="RefSeq" id="WP_375735020.1">
    <property type="nucleotide sequence ID" value="NZ_JBCGDC010000050.1"/>
</dbReference>
<dbReference type="InterPro" id="IPR050491">
    <property type="entry name" value="AmpC-like"/>
</dbReference>